<dbReference type="Proteomes" id="UP000429607">
    <property type="component" value="Unassembled WGS sequence"/>
</dbReference>
<dbReference type="Gene3D" id="2.130.10.30">
    <property type="entry name" value="Regulator of chromosome condensation 1/beta-lactamase-inhibitor protein II"/>
    <property type="match status" value="1"/>
</dbReference>
<keyword evidence="1" id="KW-0677">Repeat</keyword>
<protein>
    <recommendedName>
        <fullName evidence="7">Regulator of chromosome condensation 1/beta-lactamase-inhibitor protein II</fullName>
    </recommendedName>
</protein>
<dbReference type="AlphaFoldDB" id="A0A6A3G4M5"/>
<dbReference type="PANTHER" id="PTHR22870">
    <property type="entry name" value="REGULATOR OF CHROMOSOME CONDENSATION"/>
    <property type="match status" value="1"/>
</dbReference>
<proteinExistence type="predicted"/>
<evidence type="ECO:0000313" key="6">
    <source>
        <dbReference type="Proteomes" id="UP000435112"/>
    </source>
</evidence>
<dbReference type="OrthoDB" id="10256179at2759"/>
<evidence type="ECO:0000313" key="4">
    <source>
        <dbReference type="EMBL" id="KAE8953395.1"/>
    </source>
</evidence>
<evidence type="ECO:0000256" key="2">
    <source>
        <dbReference type="PROSITE-ProRule" id="PRU00235"/>
    </source>
</evidence>
<evidence type="ECO:0000256" key="1">
    <source>
        <dbReference type="ARBA" id="ARBA00022737"/>
    </source>
</evidence>
<name>A0A6A3G4M5_9STRA</name>
<dbReference type="EMBL" id="QXFU01010627">
    <property type="protein sequence ID" value="KAE8953395.1"/>
    <property type="molecule type" value="Genomic_DNA"/>
</dbReference>
<organism evidence="4 6">
    <name type="scientific">Phytophthora rubi</name>
    <dbReference type="NCBI Taxonomy" id="129364"/>
    <lineage>
        <taxon>Eukaryota</taxon>
        <taxon>Sar</taxon>
        <taxon>Stramenopiles</taxon>
        <taxon>Oomycota</taxon>
        <taxon>Peronosporomycetes</taxon>
        <taxon>Peronosporales</taxon>
        <taxon>Peronosporaceae</taxon>
        <taxon>Phytophthora</taxon>
    </lineage>
</organism>
<dbReference type="InterPro" id="IPR009091">
    <property type="entry name" value="RCC1/BLIP-II"/>
</dbReference>
<sequence length="93" mass="10021">MIPAVRHIRFRSISCGFGHSLALSTDGTVYAWGSASHGKLGIGPVRAKESFTLAPVVLSSLIRSGVRTEDDLDLETDEMSVKIECLATVVNFE</sequence>
<dbReference type="PROSITE" id="PS50012">
    <property type="entry name" value="RCC1_3"/>
    <property type="match status" value="1"/>
</dbReference>
<dbReference type="InterPro" id="IPR000408">
    <property type="entry name" value="Reg_chr_condens"/>
</dbReference>
<dbReference type="InterPro" id="IPR051210">
    <property type="entry name" value="Ub_ligase/GEF_domain"/>
</dbReference>
<dbReference type="Proteomes" id="UP000435112">
    <property type="component" value="Unassembled WGS sequence"/>
</dbReference>
<dbReference type="EMBL" id="QXFV01010757">
    <property type="protein sequence ID" value="KAE8953347.1"/>
    <property type="molecule type" value="Genomic_DNA"/>
</dbReference>
<dbReference type="PANTHER" id="PTHR22870:SF466">
    <property type="entry name" value="ANKYRIN REPEAT-CONTAINING PROTEIN"/>
    <property type="match status" value="1"/>
</dbReference>
<reference evidence="5 6" key="1">
    <citation type="submission" date="2018-09" db="EMBL/GenBank/DDBJ databases">
        <title>Genomic investigation of the strawberry pathogen Phytophthora fragariae indicates pathogenicity is determined by transcriptional variation in three key races.</title>
        <authorList>
            <person name="Adams T.M."/>
            <person name="Armitage A.D."/>
            <person name="Sobczyk M.K."/>
            <person name="Bates H.J."/>
            <person name="Dunwell J.M."/>
            <person name="Nellist C.F."/>
            <person name="Harrison R.J."/>
        </authorList>
    </citation>
    <scope>NUCLEOTIDE SEQUENCE [LARGE SCALE GENOMIC DNA]</scope>
    <source>
        <strain evidence="3 5">SCRP249</strain>
        <strain evidence="4 6">SCRP324</strain>
    </source>
</reference>
<comment type="caution">
    <text evidence="4">The sequence shown here is derived from an EMBL/GenBank/DDBJ whole genome shotgun (WGS) entry which is preliminary data.</text>
</comment>
<accession>A0A6A3G4M5</accession>
<gene>
    <name evidence="3" type="ORF">PR001_g32914</name>
    <name evidence="4" type="ORF">PR002_g32398</name>
</gene>
<feature type="repeat" description="RCC1" evidence="2">
    <location>
        <begin position="27"/>
        <end position="77"/>
    </location>
</feature>
<dbReference type="SUPFAM" id="SSF50985">
    <property type="entry name" value="RCC1/BLIP-II"/>
    <property type="match status" value="1"/>
</dbReference>
<evidence type="ECO:0000313" key="5">
    <source>
        <dbReference type="Proteomes" id="UP000429607"/>
    </source>
</evidence>
<dbReference type="Pfam" id="PF13540">
    <property type="entry name" value="RCC1_2"/>
    <property type="match status" value="1"/>
</dbReference>
<dbReference type="PROSITE" id="PS00626">
    <property type="entry name" value="RCC1_2"/>
    <property type="match status" value="1"/>
</dbReference>
<evidence type="ECO:0000313" key="3">
    <source>
        <dbReference type="EMBL" id="KAE8953347.1"/>
    </source>
</evidence>
<evidence type="ECO:0008006" key="7">
    <source>
        <dbReference type="Google" id="ProtNLM"/>
    </source>
</evidence>